<dbReference type="PANTHER" id="PTHR46060:SF1">
    <property type="entry name" value="MARINER MOS1 TRANSPOSASE-LIKE PROTEIN"/>
    <property type="match status" value="1"/>
</dbReference>
<feature type="domain" description="Mos1 transposase HTH" evidence="1">
    <location>
        <begin position="96"/>
        <end position="134"/>
    </location>
</feature>
<protein>
    <recommendedName>
        <fullName evidence="1">Mos1 transposase HTH domain-containing protein</fullName>
    </recommendedName>
</protein>
<evidence type="ECO:0000313" key="3">
    <source>
        <dbReference type="Proteomes" id="UP001148838"/>
    </source>
</evidence>
<sequence length="170" mass="19827">MPKQRWTIIQPEWRYRVVSMMIPSAVIAVYERSPKKPTTRASRELNTPQPMVWRVLKYRLHMKPYKLQLLQALYPDDHNNDTFQDVGLEEEEEINFIAGKIAAETVGMLWEVFNDDVLGKSQVYEWFSRFKSGNMSTEDMPCPGRPSTGRNDENIAKIKRTCHGARSSEF</sequence>
<name>A0ABQ8SFD0_PERAM</name>
<dbReference type="InterPro" id="IPR052709">
    <property type="entry name" value="Transposase-MT_Hybrid"/>
</dbReference>
<proteinExistence type="predicted"/>
<dbReference type="Proteomes" id="UP001148838">
    <property type="component" value="Unassembled WGS sequence"/>
</dbReference>
<dbReference type="InterPro" id="IPR041426">
    <property type="entry name" value="Mos1_HTH"/>
</dbReference>
<accession>A0ABQ8SFD0</accession>
<evidence type="ECO:0000259" key="1">
    <source>
        <dbReference type="Pfam" id="PF17906"/>
    </source>
</evidence>
<evidence type="ECO:0000313" key="2">
    <source>
        <dbReference type="EMBL" id="KAJ4432668.1"/>
    </source>
</evidence>
<dbReference type="EMBL" id="JAJSOF020000029">
    <property type="protein sequence ID" value="KAJ4432668.1"/>
    <property type="molecule type" value="Genomic_DNA"/>
</dbReference>
<dbReference type="Pfam" id="PF17906">
    <property type="entry name" value="HTH_48"/>
    <property type="match status" value="1"/>
</dbReference>
<dbReference type="Gene3D" id="1.10.10.1450">
    <property type="match status" value="1"/>
</dbReference>
<gene>
    <name evidence="2" type="ORF">ANN_21291</name>
</gene>
<keyword evidence="3" id="KW-1185">Reference proteome</keyword>
<reference evidence="2 3" key="1">
    <citation type="journal article" date="2022" name="Allergy">
        <title>Genome assembly and annotation of Periplaneta americana reveal a comprehensive cockroach allergen profile.</title>
        <authorList>
            <person name="Wang L."/>
            <person name="Xiong Q."/>
            <person name="Saelim N."/>
            <person name="Wang L."/>
            <person name="Nong W."/>
            <person name="Wan A.T."/>
            <person name="Shi M."/>
            <person name="Liu X."/>
            <person name="Cao Q."/>
            <person name="Hui J.H.L."/>
            <person name="Sookrung N."/>
            <person name="Leung T.F."/>
            <person name="Tungtrongchitr A."/>
            <person name="Tsui S.K.W."/>
        </authorList>
    </citation>
    <scope>NUCLEOTIDE SEQUENCE [LARGE SCALE GENOMIC DNA]</scope>
    <source>
        <strain evidence="2">PWHHKU_190912</strain>
    </source>
</reference>
<organism evidence="2 3">
    <name type="scientific">Periplaneta americana</name>
    <name type="common">American cockroach</name>
    <name type="synonym">Blatta americana</name>
    <dbReference type="NCBI Taxonomy" id="6978"/>
    <lineage>
        <taxon>Eukaryota</taxon>
        <taxon>Metazoa</taxon>
        <taxon>Ecdysozoa</taxon>
        <taxon>Arthropoda</taxon>
        <taxon>Hexapoda</taxon>
        <taxon>Insecta</taxon>
        <taxon>Pterygota</taxon>
        <taxon>Neoptera</taxon>
        <taxon>Polyneoptera</taxon>
        <taxon>Dictyoptera</taxon>
        <taxon>Blattodea</taxon>
        <taxon>Blattoidea</taxon>
        <taxon>Blattidae</taxon>
        <taxon>Blattinae</taxon>
        <taxon>Periplaneta</taxon>
    </lineage>
</organism>
<comment type="caution">
    <text evidence="2">The sequence shown here is derived from an EMBL/GenBank/DDBJ whole genome shotgun (WGS) entry which is preliminary data.</text>
</comment>
<dbReference type="PANTHER" id="PTHR46060">
    <property type="entry name" value="MARINER MOS1 TRANSPOSASE-LIKE PROTEIN"/>
    <property type="match status" value="1"/>
</dbReference>